<sequence>MKWEDVCQAFPKQWVLVEAVEAYTNEESKRILEEIAPLKKFSNSPEAMRKYQELHRENPARELYVFHTSRKNPNIVEKKWVGDRGKANS</sequence>
<proteinExistence type="predicted"/>
<comment type="caution">
    <text evidence="1">The sequence shown here is derived from an EMBL/GenBank/DDBJ whole genome shotgun (WGS) entry which is preliminary data.</text>
</comment>
<dbReference type="RefSeq" id="WP_382402738.1">
    <property type="nucleotide sequence ID" value="NZ_JBHTNH010000058.1"/>
</dbReference>
<accession>A0ABW3ZZ29</accession>
<evidence type="ECO:0000313" key="2">
    <source>
        <dbReference type="Proteomes" id="UP001597178"/>
    </source>
</evidence>
<reference evidence="2" key="1">
    <citation type="journal article" date="2019" name="Int. J. Syst. Evol. Microbiol.">
        <title>The Global Catalogue of Microorganisms (GCM) 10K type strain sequencing project: providing services to taxonomists for standard genome sequencing and annotation.</title>
        <authorList>
            <consortium name="The Broad Institute Genomics Platform"/>
            <consortium name="The Broad Institute Genome Sequencing Center for Infectious Disease"/>
            <person name="Wu L."/>
            <person name="Ma J."/>
        </authorList>
    </citation>
    <scope>NUCLEOTIDE SEQUENCE [LARGE SCALE GENOMIC DNA]</scope>
    <source>
        <strain evidence="2">CCUG 54822</strain>
    </source>
</reference>
<dbReference type="EMBL" id="JBHTNH010000058">
    <property type="protein sequence ID" value="MFD1363494.1"/>
    <property type="molecule type" value="Genomic_DNA"/>
</dbReference>
<dbReference type="Proteomes" id="UP001597178">
    <property type="component" value="Unassembled WGS sequence"/>
</dbReference>
<protein>
    <submittedName>
        <fullName evidence="1">Uncharacterized protein</fullName>
    </submittedName>
</protein>
<gene>
    <name evidence="1" type="ORF">ACFQ4A_17965</name>
</gene>
<name>A0ABW3ZZ29_9BACI</name>
<evidence type="ECO:0000313" key="1">
    <source>
        <dbReference type="EMBL" id="MFD1363494.1"/>
    </source>
</evidence>
<organism evidence="1 2">
    <name type="scientific">Lentibacillus salinarum</name>
    <dbReference type="NCBI Taxonomy" id="446820"/>
    <lineage>
        <taxon>Bacteria</taxon>
        <taxon>Bacillati</taxon>
        <taxon>Bacillota</taxon>
        <taxon>Bacilli</taxon>
        <taxon>Bacillales</taxon>
        <taxon>Bacillaceae</taxon>
        <taxon>Lentibacillus</taxon>
    </lineage>
</organism>
<keyword evidence="2" id="KW-1185">Reference proteome</keyword>